<dbReference type="HOGENOM" id="CLU_1253827_0_0_6"/>
<organism evidence="2 3">
    <name type="scientific">Azotobacter vinelandii (strain DJ / ATCC BAA-1303)</name>
    <dbReference type="NCBI Taxonomy" id="322710"/>
    <lineage>
        <taxon>Bacteria</taxon>
        <taxon>Pseudomonadati</taxon>
        <taxon>Pseudomonadota</taxon>
        <taxon>Gammaproteobacteria</taxon>
        <taxon>Pseudomonadales</taxon>
        <taxon>Pseudomonadaceae</taxon>
        <taxon>Azotobacter</taxon>
    </lineage>
</organism>
<evidence type="ECO:0000313" key="2">
    <source>
        <dbReference type="EMBL" id="ACO79096.1"/>
    </source>
</evidence>
<dbReference type="AlphaFoldDB" id="C1DM09"/>
<protein>
    <submittedName>
        <fullName evidence="2">Uncharacterized protein</fullName>
    </submittedName>
</protein>
<evidence type="ECO:0000313" key="3">
    <source>
        <dbReference type="Proteomes" id="UP000002424"/>
    </source>
</evidence>
<dbReference type="EMBL" id="CP001157">
    <property type="protein sequence ID" value="ACO79096.1"/>
    <property type="molecule type" value="Genomic_DNA"/>
</dbReference>
<gene>
    <name evidence="2" type="ordered locus">Avin_29270</name>
</gene>
<feature type="compositionally biased region" description="Basic and acidic residues" evidence="1">
    <location>
        <begin position="13"/>
        <end position="23"/>
    </location>
</feature>
<dbReference type="KEGG" id="avn:Avin_29270"/>
<feature type="region of interest" description="Disordered" evidence="1">
    <location>
        <begin position="1"/>
        <end position="23"/>
    </location>
</feature>
<proteinExistence type="predicted"/>
<evidence type="ECO:0000256" key="1">
    <source>
        <dbReference type="SAM" id="MobiDB-lite"/>
    </source>
</evidence>
<dbReference type="STRING" id="322710.Avin_29270"/>
<keyword evidence="3" id="KW-1185">Reference proteome</keyword>
<sequence length="220" mass="23353">MHDVQPLGGVRGQRRESIEKSSERYVRGSQAVGRFAPGYFHRILPKSGLKGGGREMGLVLDGRACPGFPLWRHAIGCGGSWPDGGWYGEAVVIGRASLPARDVFSGVRDRSDREWICSCRGAVPEGWALGVGADLSATRATPIPRPLRSRMNSFLQEERSADKPAALSTEAVALRGQTAGGMGTGRHGRSGIAVGSGFRLPGLSKTSMDFSPAPLRASNP</sequence>
<dbReference type="EnsemblBacteria" id="ACO79096">
    <property type="protein sequence ID" value="ACO79096"/>
    <property type="gene ID" value="Avin_29270"/>
</dbReference>
<accession>C1DM09</accession>
<reference evidence="2 3" key="1">
    <citation type="journal article" date="2009" name="J. Bacteriol.">
        <title>Genome sequence of Azotobacter vinelandii, an obligate aerobe specialized to support diverse anaerobic metabolic processes.</title>
        <authorList>
            <person name="Setubal J.C."/>
            <person name="dos Santos P."/>
            <person name="Goldman B.S."/>
            <person name="Ertesvag H."/>
            <person name="Espin G."/>
            <person name="Rubio L.M."/>
            <person name="Valla S."/>
            <person name="Almeida N.F."/>
            <person name="Balasubramanian D."/>
            <person name="Cromes L."/>
            <person name="Curatti L."/>
            <person name="Du Z."/>
            <person name="Godsy E."/>
            <person name="Goodner B."/>
            <person name="Hellner-Burris K."/>
            <person name="Hernandez J.A."/>
            <person name="Houmiel K."/>
            <person name="Imperial J."/>
            <person name="Kennedy C."/>
            <person name="Larson T.J."/>
            <person name="Latreille P."/>
            <person name="Ligon L.S."/>
            <person name="Lu J."/>
            <person name="Maerk M."/>
            <person name="Miller N.M."/>
            <person name="Norton S."/>
            <person name="O'Carroll I.P."/>
            <person name="Paulsen I."/>
            <person name="Raulfs E.C."/>
            <person name="Roemer R."/>
            <person name="Rosser J."/>
            <person name="Segura D."/>
            <person name="Slater S."/>
            <person name="Stricklin S.L."/>
            <person name="Studholme D.J."/>
            <person name="Sun J."/>
            <person name="Viana C.J."/>
            <person name="Wallin E."/>
            <person name="Wang B."/>
            <person name="Wheeler C."/>
            <person name="Zhu H."/>
            <person name="Dean D.R."/>
            <person name="Dixon R."/>
            <person name="Wood D."/>
        </authorList>
    </citation>
    <scope>NUCLEOTIDE SEQUENCE [LARGE SCALE GENOMIC DNA]</scope>
    <source>
        <strain evidence="3">DJ / ATCC BAA-1303</strain>
    </source>
</reference>
<name>C1DM09_AZOVD</name>
<dbReference type="Proteomes" id="UP000002424">
    <property type="component" value="Chromosome"/>
</dbReference>